<dbReference type="PANTHER" id="PTHR43094">
    <property type="entry name" value="AMINOTRANSFERASE"/>
    <property type="match status" value="1"/>
</dbReference>
<dbReference type="EMBL" id="KB822721">
    <property type="protein sequence ID" value="ETN39530.1"/>
    <property type="molecule type" value="Genomic_DNA"/>
</dbReference>
<dbReference type="eggNOG" id="KOG1404">
    <property type="taxonomic scope" value="Eukaryota"/>
</dbReference>
<keyword evidence="4" id="KW-1185">Reference proteome</keyword>
<dbReference type="InterPro" id="IPR015422">
    <property type="entry name" value="PyrdxlP-dep_Trfase_small"/>
</dbReference>
<dbReference type="Pfam" id="PF00202">
    <property type="entry name" value="Aminotran_3"/>
    <property type="match status" value="1"/>
</dbReference>
<sequence>MAQSTAVFHRSLEKAYPTAVAGQGVYLGTDDGRKIIDGSSGAAVSSIGHGNAEVVEAICEQARNLAFAHSSFFTSDPAEDLARVLIDSSDSAFSNALFLSSGSEAVESALKLARQYHIFNGEPERVHFIGRMNAYHGNTLGALAAGNNPARRAAFHPMLSTRFRHVSRCFYQKDGQGRSEAEYEDFLITELEIR</sequence>
<dbReference type="Gene3D" id="3.40.640.10">
    <property type="entry name" value="Type I PLP-dependent aspartate aminotransferase-like (Major domain)"/>
    <property type="match status" value="1"/>
</dbReference>
<comment type="similarity">
    <text evidence="1">Belongs to the class-III pyridoxal-phosphate-dependent aminotransferase family.</text>
</comment>
<dbReference type="GO" id="GO:0030170">
    <property type="term" value="F:pyridoxal phosphate binding"/>
    <property type="evidence" value="ECO:0007669"/>
    <property type="project" value="InterPro"/>
</dbReference>
<evidence type="ECO:0000313" key="3">
    <source>
        <dbReference type="EMBL" id="ETN39530.1"/>
    </source>
</evidence>
<dbReference type="GO" id="GO:0005829">
    <property type="term" value="C:cytosol"/>
    <property type="evidence" value="ECO:0007669"/>
    <property type="project" value="TreeGrafter"/>
</dbReference>
<keyword evidence="2" id="KW-0663">Pyridoxal phosphate</keyword>
<dbReference type="HOGENOM" id="CLU_108763_0_0_1"/>
<dbReference type="OrthoDB" id="5419315at2759"/>
<dbReference type="RefSeq" id="XP_008718315.1">
    <property type="nucleotide sequence ID" value="XM_008720093.1"/>
</dbReference>
<dbReference type="AlphaFoldDB" id="W2RT85"/>
<dbReference type="VEuPathDB" id="FungiDB:HMPREF1541_05756"/>
<dbReference type="InterPro" id="IPR015421">
    <property type="entry name" value="PyrdxlP-dep_Trfase_major"/>
</dbReference>
<dbReference type="InterPro" id="IPR005814">
    <property type="entry name" value="Aminotrans_3"/>
</dbReference>
<accession>W2RT85</accession>
<reference evidence="3 4" key="1">
    <citation type="submission" date="2013-03" db="EMBL/GenBank/DDBJ databases">
        <title>The Genome Sequence of Phialophora europaea CBS 101466.</title>
        <authorList>
            <consortium name="The Broad Institute Genomics Platform"/>
            <person name="Cuomo C."/>
            <person name="de Hoog S."/>
            <person name="Gorbushina A."/>
            <person name="Walker B."/>
            <person name="Young S.K."/>
            <person name="Zeng Q."/>
            <person name="Gargeya S."/>
            <person name="Fitzgerald M."/>
            <person name="Haas B."/>
            <person name="Abouelleil A."/>
            <person name="Allen A.W."/>
            <person name="Alvarado L."/>
            <person name="Arachchi H.M."/>
            <person name="Berlin A.M."/>
            <person name="Chapman S.B."/>
            <person name="Gainer-Dewar J."/>
            <person name="Goldberg J."/>
            <person name="Griggs A."/>
            <person name="Gujja S."/>
            <person name="Hansen M."/>
            <person name="Howarth C."/>
            <person name="Imamovic A."/>
            <person name="Ireland A."/>
            <person name="Larimer J."/>
            <person name="McCowan C."/>
            <person name="Murphy C."/>
            <person name="Pearson M."/>
            <person name="Poon T.W."/>
            <person name="Priest M."/>
            <person name="Roberts A."/>
            <person name="Saif S."/>
            <person name="Shea T."/>
            <person name="Sisk P."/>
            <person name="Sykes S."/>
            <person name="Wortman J."/>
            <person name="Nusbaum C."/>
            <person name="Birren B."/>
        </authorList>
    </citation>
    <scope>NUCLEOTIDE SEQUENCE [LARGE SCALE GENOMIC DNA]</scope>
    <source>
        <strain evidence="3 4">CBS 101466</strain>
    </source>
</reference>
<evidence type="ECO:0000256" key="2">
    <source>
        <dbReference type="ARBA" id="ARBA00022898"/>
    </source>
</evidence>
<protein>
    <recommendedName>
        <fullName evidence="5">Aspartate aminotransferase family protein</fullName>
    </recommendedName>
</protein>
<dbReference type="Gene3D" id="3.90.1150.10">
    <property type="entry name" value="Aspartate Aminotransferase, domain 1"/>
    <property type="match status" value="1"/>
</dbReference>
<evidence type="ECO:0000313" key="4">
    <source>
        <dbReference type="Proteomes" id="UP000030752"/>
    </source>
</evidence>
<dbReference type="GO" id="GO:0008483">
    <property type="term" value="F:transaminase activity"/>
    <property type="evidence" value="ECO:0007669"/>
    <property type="project" value="InterPro"/>
</dbReference>
<evidence type="ECO:0008006" key="5">
    <source>
        <dbReference type="Google" id="ProtNLM"/>
    </source>
</evidence>
<name>W2RT85_CYPE1</name>
<gene>
    <name evidence="3" type="ORF">HMPREF1541_05756</name>
</gene>
<organism evidence="3 4">
    <name type="scientific">Cyphellophora europaea (strain CBS 101466)</name>
    <name type="common">Phialophora europaea</name>
    <dbReference type="NCBI Taxonomy" id="1220924"/>
    <lineage>
        <taxon>Eukaryota</taxon>
        <taxon>Fungi</taxon>
        <taxon>Dikarya</taxon>
        <taxon>Ascomycota</taxon>
        <taxon>Pezizomycotina</taxon>
        <taxon>Eurotiomycetes</taxon>
        <taxon>Chaetothyriomycetidae</taxon>
        <taxon>Chaetothyriales</taxon>
        <taxon>Cyphellophoraceae</taxon>
        <taxon>Cyphellophora</taxon>
    </lineage>
</organism>
<dbReference type="GeneID" id="19973095"/>
<dbReference type="PANTHER" id="PTHR43094:SF1">
    <property type="entry name" value="AMINOTRANSFERASE CLASS-III"/>
    <property type="match status" value="1"/>
</dbReference>
<dbReference type="STRING" id="1220924.W2RT85"/>
<dbReference type="InParanoid" id="W2RT85"/>
<proteinExistence type="inferred from homology"/>
<dbReference type="Proteomes" id="UP000030752">
    <property type="component" value="Unassembled WGS sequence"/>
</dbReference>
<evidence type="ECO:0000256" key="1">
    <source>
        <dbReference type="ARBA" id="ARBA00008954"/>
    </source>
</evidence>
<dbReference type="InterPro" id="IPR015424">
    <property type="entry name" value="PyrdxlP-dep_Trfase"/>
</dbReference>
<dbReference type="SUPFAM" id="SSF53383">
    <property type="entry name" value="PLP-dependent transferases"/>
    <property type="match status" value="1"/>
</dbReference>